<dbReference type="Proteomes" id="UP000295818">
    <property type="component" value="Unassembled WGS sequence"/>
</dbReference>
<feature type="domain" description="RDD" evidence="6">
    <location>
        <begin position="4"/>
        <end position="158"/>
    </location>
</feature>
<evidence type="ECO:0000256" key="3">
    <source>
        <dbReference type="ARBA" id="ARBA00022989"/>
    </source>
</evidence>
<protein>
    <submittedName>
        <fullName evidence="7">RDD family protein</fullName>
    </submittedName>
</protein>
<reference evidence="7 8" key="1">
    <citation type="journal article" date="2015" name="Stand. Genomic Sci.">
        <title>Genomic Encyclopedia of Bacterial and Archaeal Type Strains, Phase III: the genomes of soil and plant-associated and newly described type strains.</title>
        <authorList>
            <person name="Whitman W.B."/>
            <person name="Woyke T."/>
            <person name="Klenk H.P."/>
            <person name="Zhou Y."/>
            <person name="Lilburn T.G."/>
            <person name="Beck B.J."/>
            <person name="De Vos P."/>
            <person name="Vandamme P."/>
            <person name="Eisen J.A."/>
            <person name="Garrity G."/>
            <person name="Hugenholtz P."/>
            <person name="Kyrpides N.C."/>
        </authorList>
    </citation>
    <scope>NUCLEOTIDE SEQUENCE [LARGE SCALE GENOMIC DNA]</scope>
    <source>
        <strain evidence="7 8">VKM Ac-2538</strain>
    </source>
</reference>
<dbReference type="RefSeq" id="WP_132191975.1">
    <property type="nucleotide sequence ID" value="NZ_SLWM01000012.1"/>
</dbReference>
<accession>A0ABY2BFH4</accession>
<dbReference type="Pfam" id="PF06271">
    <property type="entry name" value="RDD"/>
    <property type="match status" value="1"/>
</dbReference>
<keyword evidence="3 5" id="KW-1133">Transmembrane helix</keyword>
<name>A0ABY2BFH4_9ACTN</name>
<dbReference type="EMBL" id="SLWM01000012">
    <property type="protein sequence ID" value="TCO18427.1"/>
    <property type="molecule type" value="Genomic_DNA"/>
</dbReference>
<evidence type="ECO:0000313" key="8">
    <source>
        <dbReference type="Proteomes" id="UP000295818"/>
    </source>
</evidence>
<comment type="caution">
    <text evidence="7">The sequence shown here is derived from an EMBL/GenBank/DDBJ whole genome shotgun (WGS) entry which is preliminary data.</text>
</comment>
<proteinExistence type="predicted"/>
<keyword evidence="2 5" id="KW-0812">Transmembrane</keyword>
<dbReference type="InterPro" id="IPR010432">
    <property type="entry name" value="RDD"/>
</dbReference>
<sequence length="165" mass="17164">MLTARRGLATAIDYATLAAPLALLAGLAVARRRRSPAPIGPAPSPAKVRLLVAVGLTIPLSGLLAAAEATGGSPGKRILGLTLSDDKTAERPTFSQALTRSLLKTALPWELGHQAVWEFRADNTSRGAVLATGAYAALGWQAWSIARGGGRTYPDRVAGTRVTQD</sequence>
<feature type="transmembrane region" description="Helical" evidence="5">
    <location>
        <begin position="12"/>
        <end position="30"/>
    </location>
</feature>
<evidence type="ECO:0000256" key="1">
    <source>
        <dbReference type="ARBA" id="ARBA00004141"/>
    </source>
</evidence>
<evidence type="ECO:0000256" key="2">
    <source>
        <dbReference type="ARBA" id="ARBA00022692"/>
    </source>
</evidence>
<evidence type="ECO:0000256" key="5">
    <source>
        <dbReference type="SAM" id="Phobius"/>
    </source>
</evidence>
<evidence type="ECO:0000313" key="7">
    <source>
        <dbReference type="EMBL" id="TCO18427.1"/>
    </source>
</evidence>
<evidence type="ECO:0000259" key="6">
    <source>
        <dbReference type="Pfam" id="PF06271"/>
    </source>
</evidence>
<keyword evidence="8" id="KW-1185">Reference proteome</keyword>
<evidence type="ECO:0000256" key="4">
    <source>
        <dbReference type="ARBA" id="ARBA00023136"/>
    </source>
</evidence>
<comment type="subcellular location">
    <subcellularLocation>
        <location evidence="1">Membrane</location>
        <topology evidence="1">Multi-pass membrane protein</topology>
    </subcellularLocation>
</comment>
<keyword evidence="4 5" id="KW-0472">Membrane</keyword>
<gene>
    <name evidence="7" type="ORF">EV644_112175</name>
</gene>
<organism evidence="7 8">
    <name type="scientific">Kribbella orskensis</name>
    <dbReference type="NCBI Taxonomy" id="2512216"/>
    <lineage>
        <taxon>Bacteria</taxon>
        <taxon>Bacillati</taxon>
        <taxon>Actinomycetota</taxon>
        <taxon>Actinomycetes</taxon>
        <taxon>Propionibacteriales</taxon>
        <taxon>Kribbellaceae</taxon>
        <taxon>Kribbella</taxon>
    </lineage>
</organism>